<feature type="region of interest" description="Disordered" evidence="2">
    <location>
        <begin position="64"/>
        <end position="88"/>
    </location>
</feature>
<dbReference type="PANTHER" id="PTHR48081:SF13">
    <property type="entry name" value="ALPHA_BETA HYDROLASE"/>
    <property type="match status" value="1"/>
</dbReference>
<dbReference type="PANTHER" id="PTHR48081">
    <property type="entry name" value="AB HYDROLASE SUPERFAMILY PROTEIN C4A8.06C"/>
    <property type="match status" value="1"/>
</dbReference>
<evidence type="ECO:0000313" key="4">
    <source>
        <dbReference type="EMBL" id="RUL89771.1"/>
    </source>
</evidence>
<dbReference type="Pfam" id="PF20434">
    <property type="entry name" value="BD-FAE"/>
    <property type="match status" value="1"/>
</dbReference>
<keyword evidence="1 4" id="KW-0378">Hydrolase</keyword>
<accession>A0A432MQK5</accession>
<dbReference type="GO" id="GO:0016787">
    <property type="term" value="F:hydrolase activity"/>
    <property type="evidence" value="ECO:0007669"/>
    <property type="project" value="UniProtKB-KW"/>
</dbReference>
<keyword evidence="5" id="KW-1185">Reference proteome</keyword>
<dbReference type="OrthoDB" id="265201at2"/>
<gene>
    <name evidence="4" type="ORF">TsocGM_00990</name>
</gene>
<dbReference type="EMBL" id="RYZH01000001">
    <property type="protein sequence ID" value="RUL89771.1"/>
    <property type="molecule type" value="Genomic_DNA"/>
</dbReference>
<dbReference type="InterPro" id="IPR050300">
    <property type="entry name" value="GDXG_lipolytic_enzyme"/>
</dbReference>
<organism evidence="4 5">
    <name type="scientific">Tautonia sociabilis</name>
    <dbReference type="NCBI Taxonomy" id="2080755"/>
    <lineage>
        <taxon>Bacteria</taxon>
        <taxon>Pseudomonadati</taxon>
        <taxon>Planctomycetota</taxon>
        <taxon>Planctomycetia</taxon>
        <taxon>Isosphaerales</taxon>
        <taxon>Isosphaeraceae</taxon>
        <taxon>Tautonia</taxon>
    </lineage>
</organism>
<protein>
    <submittedName>
        <fullName evidence="4">Alpha/beta hydrolase</fullName>
    </submittedName>
</protein>
<dbReference type="InterPro" id="IPR049492">
    <property type="entry name" value="BD-FAE-like_dom"/>
</dbReference>
<dbReference type="InterPro" id="IPR029058">
    <property type="entry name" value="AB_hydrolase_fold"/>
</dbReference>
<evidence type="ECO:0000313" key="5">
    <source>
        <dbReference type="Proteomes" id="UP000280296"/>
    </source>
</evidence>
<name>A0A432MQK5_9BACT</name>
<dbReference type="AlphaFoldDB" id="A0A432MQK5"/>
<feature type="domain" description="BD-FAE-like" evidence="3">
    <location>
        <begin position="104"/>
        <end position="304"/>
    </location>
</feature>
<sequence>MSDPRDLLPIGSRRSSSSSRRRQPRSRPACEPLEGRSLCSGLSSPHSPGAAIVLADRLPRYAHLIAGPRPTPRPSPRLGRPGTADGPVLRDLVYRTDGDRPERLDVYLPAGSPPAGGWPVVLAIHGGGWRRFSRERYGPKVEPLRAFGYAVVAPNYTLSAPGRPSWPENLDDVKEAVRWVRRNASQFGFDAGRIAAIGESAGGHLAALLGTSPDDPGPDGLSSRVDAVIDFFGPADLAALVSDSRGGPAAVQMLGGLPEAIPSRYEEASPVFLASADDAPTLIVHGSADPVVNPRQSQLLADALRREGVPTQLVILPRAGHGFGPFQPGTGISEQVLQFLATFL</sequence>
<dbReference type="RefSeq" id="WP_126723446.1">
    <property type="nucleotide sequence ID" value="NZ_RYZH01000001.1"/>
</dbReference>
<comment type="caution">
    <text evidence="4">The sequence shown here is derived from an EMBL/GenBank/DDBJ whole genome shotgun (WGS) entry which is preliminary data.</text>
</comment>
<evidence type="ECO:0000259" key="3">
    <source>
        <dbReference type="Pfam" id="PF20434"/>
    </source>
</evidence>
<reference evidence="4 5" key="2">
    <citation type="submission" date="2019-01" db="EMBL/GenBank/DDBJ databases">
        <title>Tautonia sociabilis, a novel thermotolerant planctomycete of Isosphaeraceae family, isolated from a 4000 m deep subterranean habitat.</title>
        <authorList>
            <person name="Kovaleva O.L."/>
            <person name="Elcheninov A.G."/>
            <person name="Van Heerden E."/>
            <person name="Toshchakov S.V."/>
            <person name="Novikov A."/>
            <person name="Bonch-Osmolovskaya E.A."/>
            <person name="Kublanov I.V."/>
        </authorList>
    </citation>
    <scope>NUCLEOTIDE SEQUENCE [LARGE SCALE GENOMIC DNA]</scope>
    <source>
        <strain evidence="4 5">GM2012</strain>
    </source>
</reference>
<dbReference type="Gene3D" id="3.40.50.1820">
    <property type="entry name" value="alpha/beta hydrolase"/>
    <property type="match status" value="1"/>
</dbReference>
<dbReference type="ESTHER" id="9bact-a0a432mqk5">
    <property type="family name" value="BD-FAE"/>
</dbReference>
<reference evidence="4 5" key="1">
    <citation type="submission" date="2018-12" db="EMBL/GenBank/DDBJ databases">
        <authorList>
            <person name="Toschakov S.V."/>
        </authorList>
    </citation>
    <scope>NUCLEOTIDE SEQUENCE [LARGE SCALE GENOMIC DNA]</scope>
    <source>
        <strain evidence="4 5">GM2012</strain>
    </source>
</reference>
<proteinExistence type="predicted"/>
<feature type="region of interest" description="Disordered" evidence="2">
    <location>
        <begin position="1"/>
        <end position="44"/>
    </location>
</feature>
<dbReference type="SUPFAM" id="SSF53474">
    <property type="entry name" value="alpha/beta-Hydrolases"/>
    <property type="match status" value="1"/>
</dbReference>
<evidence type="ECO:0000256" key="2">
    <source>
        <dbReference type="SAM" id="MobiDB-lite"/>
    </source>
</evidence>
<dbReference type="Proteomes" id="UP000280296">
    <property type="component" value="Unassembled WGS sequence"/>
</dbReference>
<evidence type="ECO:0000256" key="1">
    <source>
        <dbReference type="ARBA" id="ARBA00022801"/>
    </source>
</evidence>